<keyword evidence="1" id="KW-1133">Transmembrane helix</keyword>
<gene>
    <name evidence="2" type="ORF">Gogos_019921</name>
</gene>
<dbReference type="PANTHER" id="PTHR31973:SF187">
    <property type="entry name" value="MUTATOR TRANSPOSASE MUDRA PROTEIN"/>
    <property type="match status" value="1"/>
</dbReference>
<reference evidence="2 3" key="1">
    <citation type="journal article" date="2019" name="Genome Biol. Evol.">
        <title>Insights into the evolution of the New World diploid cottons (Gossypium, subgenus Houzingenia) based on genome sequencing.</title>
        <authorList>
            <person name="Grover C.E."/>
            <person name="Arick M.A. 2nd"/>
            <person name="Thrash A."/>
            <person name="Conover J.L."/>
            <person name="Sanders W.S."/>
            <person name="Peterson D.G."/>
            <person name="Frelichowski J.E."/>
            <person name="Scheffler J.A."/>
            <person name="Scheffler B.E."/>
            <person name="Wendel J.F."/>
        </authorList>
    </citation>
    <scope>NUCLEOTIDE SEQUENCE [LARGE SCALE GENOMIC DNA]</scope>
    <source>
        <strain evidence="2">5</strain>
        <tissue evidence="2">Leaf</tissue>
    </source>
</reference>
<organism evidence="2 3">
    <name type="scientific">Gossypium gossypioides</name>
    <name type="common">Mexican cotton</name>
    <name type="synonym">Selera gossypioides</name>
    <dbReference type="NCBI Taxonomy" id="34282"/>
    <lineage>
        <taxon>Eukaryota</taxon>
        <taxon>Viridiplantae</taxon>
        <taxon>Streptophyta</taxon>
        <taxon>Embryophyta</taxon>
        <taxon>Tracheophyta</taxon>
        <taxon>Spermatophyta</taxon>
        <taxon>Magnoliopsida</taxon>
        <taxon>eudicotyledons</taxon>
        <taxon>Gunneridae</taxon>
        <taxon>Pentapetalae</taxon>
        <taxon>rosids</taxon>
        <taxon>malvids</taxon>
        <taxon>Malvales</taxon>
        <taxon>Malvaceae</taxon>
        <taxon>Malvoideae</taxon>
        <taxon>Gossypium</taxon>
    </lineage>
</organism>
<evidence type="ECO:0000313" key="3">
    <source>
        <dbReference type="Proteomes" id="UP000593579"/>
    </source>
</evidence>
<protein>
    <submittedName>
        <fullName evidence="2">Uncharacterized protein</fullName>
    </submittedName>
</protein>
<dbReference type="EMBL" id="JABEZY010272245">
    <property type="protein sequence ID" value="MBA0755881.1"/>
    <property type="molecule type" value="Genomic_DNA"/>
</dbReference>
<name>A0A7J9D5D8_GOSGO</name>
<dbReference type="AlphaFoldDB" id="A0A7J9D5D8"/>
<dbReference type="Proteomes" id="UP000593579">
    <property type="component" value="Unassembled WGS sequence"/>
</dbReference>
<keyword evidence="1" id="KW-0472">Membrane</keyword>
<dbReference type="PANTHER" id="PTHR31973">
    <property type="entry name" value="POLYPROTEIN, PUTATIVE-RELATED"/>
    <property type="match status" value="1"/>
</dbReference>
<feature type="transmembrane region" description="Helical" evidence="1">
    <location>
        <begin position="120"/>
        <end position="138"/>
    </location>
</feature>
<evidence type="ECO:0000313" key="2">
    <source>
        <dbReference type="EMBL" id="MBA0755881.1"/>
    </source>
</evidence>
<accession>A0A7J9D5D8</accession>
<keyword evidence="3" id="KW-1185">Reference proteome</keyword>
<proteinExistence type="predicted"/>
<keyword evidence="1" id="KW-0812">Transmembrane</keyword>
<sequence>MHVNVKMTKSRRAKKMVKDKLVRNFVQKFVMLWDYVDEPTLGLDDCFLKGPFKGELLAIVGRDGNYQMYLVAWDSVSDIVDNNLCEAFNSSIAESRFKSIITMLEEIRVNMMTKIVVVKVGNYLVSLFPMLVVLYGILNKILMTTYIGTTTKTHI</sequence>
<dbReference type="OrthoDB" id="999066at2759"/>
<comment type="caution">
    <text evidence="2">The sequence shown here is derived from an EMBL/GenBank/DDBJ whole genome shotgun (WGS) entry which is preliminary data.</text>
</comment>
<evidence type="ECO:0000256" key="1">
    <source>
        <dbReference type="SAM" id="Phobius"/>
    </source>
</evidence>